<keyword evidence="2" id="KW-1185">Reference proteome</keyword>
<proteinExistence type="predicted"/>
<dbReference type="AlphaFoldDB" id="A0A5B9DNC0"/>
<reference evidence="1 2" key="1">
    <citation type="journal article" date="2015" name="Int. J. Syst. Evol. Microbiol.">
        <title>Youhaiella tibetensis gen. nov., sp. nov., isolated from subsurface sediment.</title>
        <authorList>
            <person name="Wang Y.X."/>
            <person name="Huang F.Q."/>
            <person name="Nogi Y."/>
            <person name="Pang S.J."/>
            <person name="Wang P.K."/>
            <person name="Lv J."/>
        </authorList>
    </citation>
    <scope>NUCLEOTIDE SEQUENCE [LARGE SCALE GENOMIC DNA]</scope>
    <source>
        <strain evidence="2">fig4</strain>
    </source>
</reference>
<evidence type="ECO:0000313" key="1">
    <source>
        <dbReference type="EMBL" id="QEE20405.1"/>
    </source>
</evidence>
<dbReference type="EMBL" id="CP041690">
    <property type="protein sequence ID" value="QEE20405.1"/>
    <property type="molecule type" value="Genomic_DNA"/>
</dbReference>
<accession>A0A5B9DNC0</accession>
<evidence type="ECO:0000313" key="2">
    <source>
        <dbReference type="Proteomes" id="UP000321062"/>
    </source>
</evidence>
<dbReference type="Proteomes" id="UP000321062">
    <property type="component" value="Chromosome"/>
</dbReference>
<gene>
    <name evidence="1" type="ORF">FNA67_09550</name>
</gene>
<protein>
    <submittedName>
        <fullName evidence="1">Uncharacterized protein</fullName>
    </submittedName>
</protein>
<sequence length="100" mass="11388">MALQNTNSMSSADQFVPLFDWRPDLARFEREVEIASRAGVGDALTLGEMQCSLDLIDAELLALRSEDHRSDSRQTKIQEWLSMRGRLARLISKMEPLVHD</sequence>
<dbReference type="OrthoDB" id="7951138at2"/>
<dbReference type="KEGG" id="yti:FNA67_09550"/>
<name>A0A5B9DNC0_9HYPH</name>
<dbReference type="RefSeq" id="WP_147655878.1">
    <property type="nucleotide sequence ID" value="NZ_BMFM01000001.1"/>
</dbReference>
<organism evidence="1 2">
    <name type="scientific">Paradevosia tibetensis</name>
    <dbReference type="NCBI Taxonomy" id="1447062"/>
    <lineage>
        <taxon>Bacteria</taxon>
        <taxon>Pseudomonadati</taxon>
        <taxon>Pseudomonadota</taxon>
        <taxon>Alphaproteobacteria</taxon>
        <taxon>Hyphomicrobiales</taxon>
        <taxon>Devosiaceae</taxon>
        <taxon>Paradevosia</taxon>
    </lineage>
</organism>